<dbReference type="PANTHER" id="PTHR15377">
    <property type="entry name" value="TRANSCRIPTION ELONGATION REGULATOR 1"/>
    <property type="match status" value="1"/>
</dbReference>
<name>A0A2G9SJD8_AQUCT</name>
<dbReference type="InterPro" id="IPR036020">
    <property type="entry name" value="WW_dom_sf"/>
</dbReference>
<evidence type="ECO:0000313" key="4">
    <source>
        <dbReference type="EMBL" id="PIO40235.1"/>
    </source>
</evidence>
<sequence length="169" mass="18413">MAASLPTVSSVQALSQSLSQALPPTVPHALTQPTATIQAFPPVMVPPFRVPLPGMPIPLPGVLPGIAPSIVPMMHPQVALAASPATLAGATMLSEWSEYKTADGKMYYYNNRTLESTWEKPQELKEKDKEVEKVKEPVKAEPVVEEPQPMEAEEEVPKEEPPKEIKEVK</sequence>
<evidence type="ECO:0000259" key="3">
    <source>
        <dbReference type="PROSITE" id="PS50020"/>
    </source>
</evidence>
<dbReference type="AlphaFoldDB" id="A0A2G9SJD8"/>
<dbReference type="SMART" id="SM00456">
    <property type="entry name" value="WW"/>
    <property type="match status" value="1"/>
</dbReference>
<dbReference type="OrthoDB" id="63972at2759"/>
<feature type="non-terminal residue" evidence="4">
    <location>
        <position position="169"/>
    </location>
</feature>
<dbReference type="GO" id="GO:0005634">
    <property type="term" value="C:nucleus"/>
    <property type="evidence" value="ECO:0007669"/>
    <property type="project" value="TreeGrafter"/>
</dbReference>
<dbReference type="InterPro" id="IPR045148">
    <property type="entry name" value="TCRG1-like"/>
</dbReference>
<dbReference type="Gene3D" id="2.20.70.10">
    <property type="match status" value="1"/>
</dbReference>
<feature type="compositionally biased region" description="Basic and acidic residues" evidence="2">
    <location>
        <begin position="158"/>
        <end position="169"/>
    </location>
</feature>
<dbReference type="Proteomes" id="UP000228934">
    <property type="component" value="Unassembled WGS sequence"/>
</dbReference>
<evidence type="ECO:0000256" key="1">
    <source>
        <dbReference type="ARBA" id="ARBA00022737"/>
    </source>
</evidence>
<dbReference type="EMBL" id="KV923134">
    <property type="protein sequence ID" value="PIO40235.1"/>
    <property type="molecule type" value="Genomic_DNA"/>
</dbReference>
<dbReference type="CDD" id="cd00201">
    <property type="entry name" value="WW"/>
    <property type="match status" value="1"/>
</dbReference>
<organism evidence="4 5">
    <name type="scientific">Aquarana catesbeiana</name>
    <name type="common">American bullfrog</name>
    <name type="synonym">Rana catesbeiana</name>
    <dbReference type="NCBI Taxonomy" id="8400"/>
    <lineage>
        <taxon>Eukaryota</taxon>
        <taxon>Metazoa</taxon>
        <taxon>Chordata</taxon>
        <taxon>Craniata</taxon>
        <taxon>Vertebrata</taxon>
        <taxon>Euteleostomi</taxon>
        <taxon>Amphibia</taxon>
        <taxon>Batrachia</taxon>
        <taxon>Anura</taxon>
        <taxon>Neobatrachia</taxon>
        <taxon>Ranoidea</taxon>
        <taxon>Ranidae</taxon>
        <taxon>Aquarana</taxon>
    </lineage>
</organism>
<feature type="compositionally biased region" description="Basic and acidic residues" evidence="2">
    <location>
        <begin position="117"/>
        <end position="139"/>
    </location>
</feature>
<dbReference type="SUPFAM" id="SSF51045">
    <property type="entry name" value="WW domain"/>
    <property type="match status" value="1"/>
</dbReference>
<keyword evidence="5" id="KW-1185">Reference proteome</keyword>
<dbReference type="PANTHER" id="PTHR15377:SF7">
    <property type="entry name" value="TRANSCRIPTION ELONGATION REGULATOR 1"/>
    <property type="match status" value="1"/>
</dbReference>
<feature type="domain" description="WW" evidence="3">
    <location>
        <begin position="90"/>
        <end position="123"/>
    </location>
</feature>
<dbReference type="GO" id="GO:0070063">
    <property type="term" value="F:RNA polymerase binding"/>
    <property type="evidence" value="ECO:0007669"/>
    <property type="project" value="InterPro"/>
</dbReference>
<evidence type="ECO:0000256" key="2">
    <source>
        <dbReference type="SAM" id="MobiDB-lite"/>
    </source>
</evidence>
<keyword evidence="1" id="KW-0677">Repeat</keyword>
<dbReference type="FunFam" id="2.20.70.10:FF:000015">
    <property type="entry name" value="Transcription elongation regulator 1 (CA150)"/>
    <property type="match status" value="1"/>
</dbReference>
<feature type="region of interest" description="Disordered" evidence="2">
    <location>
        <begin position="117"/>
        <end position="169"/>
    </location>
</feature>
<accession>A0A2G9SJD8</accession>
<evidence type="ECO:0000313" key="5">
    <source>
        <dbReference type="Proteomes" id="UP000228934"/>
    </source>
</evidence>
<dbReference type="GO" id="GO:0003712">
    <property type="term" value="F:transcription coregulator activity"/>
    <property type="evidence" value="ECO:0007669"/>
    <property type="project" value="TreeGrafter"/>
</dbReference>
<dbReference type="PROSITE" id="PS50020">
    <property type="entry name" value="WW_DOMAIN_2"/>
    <property type="match status" value="1"/>
</dbReference>
<dbReference type="InterPro" id="IPR001202">
    <property type="entry name" value="WW_dom"/>
</dbReference>
<dbReference type="PROSITE" id="PS01159">
    <property type="entry name" value="WW_DOMAIN_1"/>
    <property type="match status" value="1"/>
</dbReference>
<reference evidence="5" key="1">
    <citation type="journal article" date="2017" name="Nat. Commun.">
        <title>The North American bullfrog draft genome provides insight into hormonal regulation of long noncoding RNA.</title>
        <authorList>
            <person name="Hammond S.A."/>
            <person name="Warren R.L."/>
            <person name="Vandervalk B.P."/>
            <person name="Kucuk E."/>
            <person name="Khan H."/>
            <person name="Gibb E.A."/>
            <person name="Pandoh P."/>
            <person name="Kirk H."/>
            <person name="Zhao Y."/>
            <person name="Jones M."/>
            <person name="Mungall A.J."/>
            <person name="Coope R."/>
            <person name="Pleasance S."/>
            <person name="Moore R.A."/>
            <person name="Holt R.A."/>
            <person name="Round J.M."/>
            <person name="Ohora S."/>
            <person name="Walle B.V."/>
            <person name="Veldhoen N."/>
            <person name="Helbing C.C."/>
            <person name="Birol I."/>
        </authorList>
    </citation>
    <scope>NUCLEOTIDE SEQUENCE [LARGE SCALE GENOMIC DNA]</scope>
</reference>
<gene>
    <name evidence="4" type="ORF">AB205_0184260</name>
</gene>
<protein>
    <recommendedName>
        <fullName evidence="3">WW domain-containing protein</fullName>
    </recommendedName>
</protein>
<proteinExistence type="predicted"/>
<dbReference type="Pfam" id="PF00397">
    <property type="entry name" value="WW"/>
    <property type="match status" value="1"/>
</dbReference>